<dbReference type="PROSITE" id="PS50949">
    <property type="entry name" value="HTH_GNTR"/>
    <property type="match status" value="1"/>
</dbReference>
<feature type="region of interest" description="Disordered" evidence="4">
    <location>
        <begin position="1"/>
        <end position="21"/>
    </location>
</feature>
<dbReference type="SMART" id="SM00895">
    <property type="entry name" value="FCD"/>
    <property type="match status" value="1"/>
</dbReference>
<dbReference type="CDD" id="cd07377">
    <property type="entry name" value="WHTH_GntR"/>
    <property type="match status" value="1"/>
</dbReference>
<gene>
    <name evidence="6" type="ORF">ACFOY1_17460</name>
</gene>
<reference evidence="7" key="1">
    <citation type="journal article" date="2019" name="Int. J. Syst. Evol. Microbiol.">
        <title>The Global Catalogue of Microorganisms (GCM) 10K type strain sequencing project: providing services to taxonomists for standard genome sequencing and annotation.</title>
        <authorList>
            <consortium name="The Broad Institute Genomics Platform"/>
            <consortium name="The Broad Institute Genome Sequencing Center for Infectious Disease"/>
            <person name="Wu L."/>
            <person name="Ma J."/>
        </authorList>
    </citation>
    <scope>NUCLEOTIDE SEQUENCE [LARGE SCALE GENOMIC DNA]</scope>
    <source>
        <strain evidence="7">LMG 24813</strain>
    </source>
</reference>
<keyword evidence="2" id="KW-0238">DNA-binding</keyword>
<comment type="caution">
    <text evidence="6">The sequence shown here is derived from an EMBL/GenBank/DDBJ whole genome shotgun (WGS) entry which is preliminary data.</text>
</comment>
<dbReference type="InterPro" id="IPR011711">
    <property type="entry name" value="GntR_C"/>
</dbReference>
<evidence type="ECO:0000313" key="7">
    <source>
        <dbReference type="Proteomes" id="UP001595848"/>
    </source>
</evidence>
<evidence type="ECO:0000256" key="4">
    <source>
        <dbReference type="SAM" id="MobiDB-lite"/>
    </source>
</evidence>
<feature type="domain" description="HTH gntR-type" evidence="5">
    <location>
        <begin position="17"/>
        <end position="83"/>
    </location>
</feature>
<evidence type="ECO:0000256" key="2">
    <source>
        <dbReference type="ARBA" id="ARBA00023125"/>
    </source>
</evidence>
<feature type="compositionally biased region" description="Low complexity" evidence="4">
    <location>
        <begin position="8"/>
        <end position="21"/>
    </location>
</feature>
<evidence type="ECO:0000256" key="1">
    <source>
        <dbReference type="ARBA" id="ARBA00023015"/>
    </source>
</evidence>
<dbReference type="PANTHER" id="PTHR43537">
    <property type="entry name" value="TRANSCRIPTIONAL REGULATOR, GNTR FAMILY"/>
    <property type="match status" value="1"/>
</dbReference>
<dbReference type="Pfam" id="PF00392">
    <property type="entry name" value="GntR"/>
    <property type="match status" value="1"/>
</dbReference>
<dbReference type="RefSeq" id="WP_217966226.1">
    <property type="nucleotide sequence ID" value="NZ_JAHTBN010000011.1"/>
</dbReference>
<evidence type="ECO:0000313" key="6">
    <source>
        <dbReference type="EMBL" id="MFC4202743.1"/>
    </source>
</evidence>
<accession>A0ABV8P3Z3</accession>
<keyword evidence="7" id="KW-1185">Reference proteome</keyword>
<dbReference type="SMART" id="SM00345">
    <property type="entry name" value="HTH_GNTR"/>
    <property type="match status" value="1"/>
</dbReference>
<dbReference type="InterPro" id="IPR000524">
    <property type="entry name" value="Tscrpt_reg_HTH_GntR"/>
</dbReference>
<keyword evidence="3" id="KW-0804">Transcription</keyword>
<evidence type="ECO:0000256" key="3">
    <source>
        <dbReference type="ARBA" id="ARBA00023163"/>
    </source>
</evidence>
<organism evidence="6 7">
    <name type="scientific">Candidimonas humi</name>
    <dbReference type="NCBI Taxonomy" id="683355"/>
    <lineage>
        <taxon>Bacteria</taxon>
        <taxon>Pseudomonadati</taxon>
        <taxon>Pseudomonadota</taxon>
        <taxon>Betaproteobacteria</taxon>
        <taxon>Burkholderiales</taxon>
        <taxon>Alcaligenaceae</taxon>
        <taxon>Candidimonas</taxon>
    </lineage>
</organism>
<sequence>MTAPTPAPAGRASGRSRSTSSQVYEKLREMVILYDIKPGERLNEVALAEKLEVSRTPIRDALNLLARDGFLEESGRGYVRRSLNLKETLDLYEAREAIEVECLRLAAQRATPAQLDEVEAFLARSRETPQDCPVLDLVALDEQFHDMLAELSGNSELRRMLDELNARIRFVRWISMEQIGRGKTQAEHAEILAALRGKDLEAAQARMRKHISQRTLQIKEAITAGLARIFLGDQA</sequence>
<proteinExistence type="predicted"/>
<protein>
    <submittedName>
        <fullName evidence="6">GntR family transcriptional regulator</fullName>
    </submittedName>
</protein>
<keyword evidence="1" id="KW-0805">Transcription regulation</keyword>
<dbReference type="PANTHER" id="PTHR43537:SF45">
    <property type="entry name" value="GNTR FAMILY REGULATORY PROTEIN"/>
    <property type="match status" value="1"/>
</dbReference>
<dbReference type="Proteomes" id="UP001595848">
    <property type="component" value="Unassembled WGS sequence"/>
</dbReference>
<name>A0ABV8P3Z3_9BURK</name>
<dbReference type="Pfam" id="PF07729">
    <property type="entry name" value="FCD"/>
    <property type="match status" value="1"/>
</dbReference>
<evidence type="ECO:0000259" key="5">
    <source>
        <dbReference type="PROSITE" id="PS50949"/>
    </source>
</evidence>
<dbReference type="EMBL" id="JBHSBV010000006">
    <property type="protein sequence ID" value="MFC4202743.1"/>
    <property type="molecule type" value="Genomic_DNA"/>
</dbReference>